<name>A0AAV8UF57_9RHOD</name>
<sequence length="335" mass="36127">MDAGVGNGDDGMYDLRRAFGALSDETKVGAVIEALCSEGKVAESVQALEQVYGTGRAKVPNKTKTVMIDAAVTSGDTSNISLVMTALAPTLNGYGVSTCAYKPEASKMEIPDQQRQSAVLYATTFLSVNIVSIGLELVDVTTGVDTDIPGELFLLEVLFLFADVFLWRRDAIKKVMDGLQRIFEKDNIRKCRVEASSFVAAYLLGVPLLCYRPSRESMALIEAKDNLDKLLVWAMAGPASEVQIDGKLIETDETVALNLLKSLPTSMRRGLGLTGEEEALNRVRWALAEASKLLQFHSGLLAEVERRMLAGASVGECVQFVEQLASGTPPSPARA</sequence>
<dbReference type="PANTHER" id="PTHR33471:SF7">
    <property type="entry name" value="ATP-DEPENDENT ZINC METALLOPROTEASE-RELATED"/>
    <property type="match status" value="1"/>
</dbReference>
<reference evidence="1 2" key="1">
    <citation type="journal article" date="2023" name="Nat. Commun.">
        <title>Origin of minicircular mitochondrial genomes in red algae.</title>
        <authorList>
            <person name="Lee Y."/>
            <person name="Cho C.H."/>
            <person name="Lee Y.M."/>
            <person name="Park S.I."/>
            <person name="Yang J.H."/>
            <person name="West J.A."/>
            <person name="Bhattacharya D."/>
            <person name="Yoon H.S."/>
        </authorList>
    </citation>
    <scope>NUCLEOTIDE SEQUENCE [LARGE SCALE GENOMIC DNA]</scope>
    <source>
        <strain evidence="1 2">CCMP1338</strain>
        <tissue evidence="1">Whole cell</tissue>
    </source>
</reference>
<dbReference type="EMBL" id="JAMWBK010000012">
    <property type="protein sequence ID" value="KAJ8901115.1"/>
    <property type="molecule type" value="Genomic_DNA"/>
</dbReference>
<protein>
    <recommendedName>
        <fullName evidence="3">Queuosine salvage protein</fullName>
    </recommendedName>
</protein>
<gene>
    <name evidence="1" type="ORF">NDN08_004975</name>
</gene>
<keyword evidence="2" id="KW-1185">Reference proteome</keyword>
<comment type="caution">
    <text evidence="1">The sequence shown here is derived from an EMBL/GenBank/DDBJ whole genome shotgun (WGS) entry which is preliminary data.</text>
</comment>
<dbReference type="AlphaFoldDB" id="A0AAV8UF57"/>
<evidence type="ECO:0008006" key="3">
    <source>
        <dbReference type="Google" id="ProtNLM"/>
    </source>
</evidence>
<dbReference type="Proteomes" id="UP001157974">
    <property type="component" value="Unassembled WGS sequence"/>
</dbReference>
<evidence type="ECO:0000313" key="2">
    <source>
        <dbReference type="Proteomes" id="UP001157974"/>
    </source>
</evidence>
<proteinExistence type="predicted"/>
<organism evidence="1 2">
    <name type="scientific">Rhodosorus marinus</name>
    <dbReference type="NCBI Taxonomy" id="101924"/>
    <lineage>
        <taxon>Eukaryota</taxon>
        <taxon>Rhodophyta</taxon>
        <taxon>Stylonematophyceae</taxon>
        <taxon>Stylonematales</taxon>
        <taxon>Stylonemataceae</taxon>
        <taxon>Rhodosorus</taxon>
    </lineage>
</organism>
<accession>A0AAV8UF57</accession>
<dbReference type="PANTHER" id="PTHR33471">
    <property type="entry name" value="ATP-DEPENDENT ZINC METALLOPROTEASE-RELATED"/>
    <property type="match status" value="1"/>
</dbReference>
<evidence type="ECO:0000313" key="1">
    <source>
        <dbReference type="EMBL" id="KAJ8901115.1"/>
    </source>
</evidence>